<proteinExistence type="inferred from homology"/>
<dbReference type="InterPro" id="IPR014748">
    <property type="entry name" value="Enoyl-CoA_hydra_C"/>
</dbReference>
<dbReference type="Pfam" id="PF00378">
    <property type="entry name" value="ECH_1"/>
    <property type="match status" value="1"/>
</dbReference>
<dbReference type="Proteomes" id="UP000598227">
    <property type="component" value="Unassembled WGS sequence"/>
</dbReference>
<comment type="similarity">
    <text evidence="1">Belongs to the enoyl-CoA hydratase/isomerase family.</text>
</comment>
<evidence type="ECO:0000256" key="1">
    <source>
        <dbReference type="ARBA" id="ARBA00005254"/>
    </source>
</evidence>
<dbReference type="InterPro" id="IPR001753">
    <property type="entry name" value="Enoyl-CoA_hydra/iso"/>
</dbReference>
<dbReference type="EMBL" id="JACZEP010000005">
    <property type="protein sequence ID" value="MBE1206268.1"/>
    <property type="molecule type" value="Genomic_DNA"/>
</dbReference>
<reference evidence="2 3" key="1">
    <citation type="submission" date="2020-09" db="EMBL/GenBank/DDBJ databases">
        <title>Draft Genome Sequence of Aminobacter carboxidus type strain DSM 1086, a soil Gram-negative carboxydobacterium.</title>
        <authorList>
            <person name="Turrini P."/>
            <person name="Tescari M."/>
            <person name="Artuso I."/>
            <person name="Lugli G.A."/>
            <person name="Frangipani E."/>
            <person name="Ventura M."/>
            <person name="Visca P."/>
        </authorList>
    </citation>
    <scope>NUCLEOTIDE SEQUENCE [LARGE SCALE GENOMIC DNA]</scope>
    <source>
        <strain evidence="2 3">DSM 1086</strain>
    </source>
</reference>
<dbReference type="SUPFAM" id="SSF52096">
    <property type="entry name" value="ClpP/crotonase"/>
    <property type="match status" value="1"/>
</dbReference>
<dbReference type="RefSeq" id="WP_192567482.1">
    <property type="nucleotide sequence ID" value="NZ_JACZEP010000005.1"/>
</dbReference>
<organism evidence="2 3">
    <name type="scientific">Aminobacter carboxidus</name>
    <dbReference type="NCBI Taxonomy" id="376165"/>
    <lineage>
        <taxon>Bacteria</taxon>
        <taxon>Pseudomonadati</taxon>
        <taxon>Pseudomonadota</taxon>
        <taxon>Alphaproteobacteria</taxon>
        <taxon>Hyphomicrobiales</taxon>
        <taxon>Phyllobacteriaceae</taxon>
        <taxon>Aminobacter</taxon>
    </lineage>
</organism>
<gene>
    <name evidence="2" type="ORF">IHE39_18410</name>
</gene>
<name>A0ABR9GRJ1_9HYPH</name>
<keyword evidence="3" id="KW-1185">Reference proteome</keyword>
<dbReference type="InterPro" id="IPR029045">
    <property type="entry name" value="ClpP/crotonase-like_dom_sf"/>
</dbReference>
<dbReference type="CDD" id="cd06558">
    <property type="entry name" value="crotonase-like"/>
    <property type="match status" value="1"/>
</dbReference>
<dbReference type="Gene3D" id="1.10.12.10">
    <property type="entry name" value="Lyase 2-enoyl-coa Hydratase, Chain A, domain 2"/>
    <property type="match status" value="1"/>
</dbReference>
<protein>
    <submittedName>
        <fullName evidence="2">Enoyl-CoA hydratase/isomerase family protein</fullName>
    </submittedName>
</protein>
<comment type="caution">
    <text evidence="2">The sequence shown here is derived from an EMBL/GenBank/DDBJ whole genome shotgun (WGS) entry which is preliminary data.</text>
</comment>
<accession>A0ABR9GRJ1</accession>
<sequence>MPQQPVVYEYSAGIARIRLNRPEKLNSLSAPMVAQLVELLEQLHHDPQVRCVVLEAAGRAFCAGQDLSERRAIVDGATMDLGEKLDGGLNRVVRVLSDLPQPVVCAVQGVAAGAGASLAFACDIVIAANSASFVQSFAKLGLVPDAGASWALPRLAGRARAAGLVLLAEPLPAQQAADWGMIWNCVDDDVLADHVTEVATTLATRSATGLALCKVALQASYGNSLDAQLNLERDLQREAGFTEFYRHSIRAFFAPR</sequence>
<evidence type="ECO:0000313" key="3">
    <source>
        <dbReference type="Proteomes" id="UP000598227"/>
    </source>
</evidence>
<evidence type="ECO:0000313" key="2">
    <source>
        <dbReference type="EMBL" id="MBE1206268.1"/>
    </source>
</evidence>
<dbReference type="PANTHER" id="PTHR43459:SF1">
    <property type="entry name" value="EG:BACN32G11.4 PROTEIN"/>
    <property type="match status" value="1"/>
</dbReference>
<dbReference type="Gene3D" id="3.90.226.10">
    <property type="entry name" value="2-enoyl-CoA Hydratase, Chain A, domain 1"/>
    <property type="match status" value="1"/>
</dbReference>
<dbReference type="PANTHER" id="PTHR43459">
    <property type="entry name" value="ENOYL-COA HYDRATASE"/>
    <property type="match status" value="1"/>
</dbReference>